<dbReference type="RefSeq" id="WP_112881436.1">
    <property type="nucleotide sequence ID" value="NZ_QLUW01000001.1"/>
</dbReference>
<evidence type="ECO:0000313" key="2">
    <source>
        <dbReference type="Proteomes" id="UP000249260"/>
    </source>
</evidence>
<dbReference type="EMBL" id="QLUW01000001">
    <property type="protein sequence ID" value="RAP78313.1"/>
    <property type="molecule type" value="Genomic_DNA"/>
</dbReference>
<protein>
    <submittedName>
        <fullName evidence="1">Uncharacterized protein</fullName>
    </submittedName>
</protein>
<dbReference type="OrthoDB" id="6278496at2"/>
<sequence>MDIKLEIEDGSPWYLSPDIWTVSGEDPLGPPGQPIEGQPCYIWARVHNKGKDAVWNANVRFYWANPAVGFDRNTANFIGTANVSLYAGETRDVLCLSKWNPTFVNNGHECVMAEAYHRYLDPLPSAPHFNVPTDRHVAQRNLTVLKLARKKEHFTMSFEIHNTSRLAQSYRISSRVGRLEEIKPLLPYLDPDIPHYGEGKIAHVGFVAKPCPDEDESKKAEPVVKLEIGPGAKVGLSVVGMLEGDIALLHVAQNTEEKEVGGLSVLVFRNKE</sequence>
<keyword evidence="2" id="KW-1185">Reference proteome</keyword>
<organism evidence="1 2">
    <name type="scientific">Paenibacillus montanisoli</name>
    <dbReference type="NCBI Taxonomy" id="2081970"/>
    <lineage>
        <taxon>Bacteria</taxon>
        <taxon>Bacillati</taxon>
        <taxon>Bacillota</taxon>
        <taxon>Bacilli</taxon>
        <taxon>Bacillales</taxon>
        <taxon>Paenibacillaceae</taxon>
        <taxon>Paenibacillus</taxon>
    </lineage>
</organism>
<dbReference type="Gene3D" id="2.60.40.10">
    <property type="entry name" value="Immunoglobulins"/>
    <property type="match status" value="1"/>
</dbReference>
<name>A0A328U936_9BACL</name>
<dbReference type="InterPro" id="IPR013783">
    <property type="entry name" value="Ig-like_fold"/>
</dbReference>
<accession>A0A328U936</accession>
<gene>
    <name evidence="1" type="ORF">DL346_07755</name>
</gene>
<evidence type="ECO:0000313" key="1">
    <source>
        <dbReference type="EMBL" id="RAP78313.1"/>
    </source>
</evidence>
<dbReference type="AlphaFoldDB" id="A0A328U936"/>
<proteinExistence type="predicted"/>
<reference evidence="1 2" key="1">
    <citation type="submission" date="2018-06" db="EMBL/GenBank/DDBJ databases">
        <title>Paenibacillus montanisoli sp. nov., isolated from mountain area soil.</title>
        <authorList>
            <person name="Wu M."/>
        </authorList>
    </citation>
    <scope>NUCLEOTIDE SEQUENCE [LARGE SCALE GENOMIC DNA]</scope>
    <source>
        <strain evidence="1 2">RA17</strain>
    </source>
</reference>
<comment type="caution">
    <text evidence="1">The sequence shown here is derived from an EMBL/GenBank/DDBJ whole genome shotgun (WGS) entry which is preliminary data.</text>
</comment>
<dbReference type="Proteomes" id="UP000249260">
    <property type="component" value="Unassembled WGS sequence"/>
</dbReference>